<reference evidence="4 5" key="1">
    <citation type="submission" date="2024-03" db="EMBL/GenBank/DDBJ databases">
        <title>The Acrasis kona genome and developmental transcriptomes reveal deep origins of eukaryotic multicellular pathways.</title>
        <authorList>
            <person name="Sheikh S."/>
            <person name="Fu C.-J."/>
            <person name="Brown M.W."/>
            <person name="Baldauf S.L."/>
        </authorList>
    </citation>
    <scope>NUCLEOTIDE SEQUENCE [LARGE SCALE GENOMIC DNA]</scope>
    <source>
        <strain evidence="4 5">ATCC MYA-3509</strain>
    </source>
</reference>
<evidence type="ECO:0000256" key="2">
    <source>
        <dbReference type="ARBA" id="ARBA00022857"/>
    </source>
</evidence>
<dbReference type="InterPro" id="IPR036291">
    <property type="entry name" value="NAD(P)-bd_dom_sf"/>
</dbReference>
<evidence type="ECO:0000313" key="4">
    <source>
        <dbReference type="EMBL" id="KAL0489941.1"/>
    </source>
</evidence>
<evidence type="ECO:0000256" key="1">
    <source>
        <dbReference type="ARBA" id="ARBA00006328"/>
    </source>
</evidence>
<dbReference type="Gene3D" id="3.40.50.720">
    <property type="entry name" value="NAD(P)-binding Rossmann-like Domain"/>
    <property type="match status" value="1"/>
</dbReference>
<dbReference type="Proteomes" id="UP001431209">
    <property type="component" value="Unassembled WGS sequence"/>
</dbReference>
<dbReference type="GO" id="GO:0005634">
    <property type="term" value="C:nucleus"/>
    <property type="evidence" value="ECO:0007669"/>
    <property type="project" value="TreeGrafter"/>
</dbReference>
<dbReference type="InterPro" id="IPR008030">
    <property type="entry name" value="NmrA-like"/>
</dbReference>
<sequence>MQLITVVGATGRQGGSVVDYLLKNDKRWKVRATTRNTNSEKSDELRKKGVEVVECNLDVYEQVKNAFKGSYGVFMMTDYWQAKEKEVEQGKNMCKAALEEKVTHVVWTSLYDADAITSKQLYLPHYQNKAEVEKYLKNECSSIPIINTAIVGFYFSNLSTWFQPEQIGDNEYVFRQPISKETTLPTYDVNDTGKVVAKLFEHPEKYTSAHAPIPLVSQNLTITDICNVLNKVKGVSIKHEPQSYEEFGAHNMPETTNNMKWYEFYKDHIIQAEKENRVVDMLTFEDWLKSDPNRITLK</sequence>
<accession>A0AAW2ZJF4</accession>
<dbReference type="AlphaFoldDB" id="A0AAW2ZJF4"/>
<keyword evidence="2" id="KW-0521">NADP</keyword>
<dbReference type="Pfam" id="PF05368">
    <property type="entry name" value="NmrA"/>
    <property type="match status" value="1"/>
</dbReference>
<evidence type="ECO:0000259" key="3">
    <source>
        <dbReference type="Pfam" id="PF05368"/>
    </source>
</evidence>
<gene>
    <name evidence="4" type="ORF">AKO1_005487</name>
</gene>
<dbReference type="EMBL" id="JAOPGA020001620">
    <property type="protein sequence ID" value="KAL0489941.1"/>
    <property type="molecule type" value="Genomic_DNA"/>
</dbReference>
<comment type="similarity">
    <text evidence="1">Belongs to the NmrA-type oxidoreductase family.</text>
</comment>
<name>A0AAW2ZJF4_9EUKA</name>
<dbReference type="Gene3D" id="3.90.25.10">
    <property type="entry name" value="UDP-galactose 4-epimerase, domain 1"/>
    <property type="match status" value="1"/>
</dbReference>
<dbReference type="InterPro" id="IPR051164">
    <property type="entry name" value="NmrA-like_oxidored"/>
</dbReference>
<dbReference type="CDD" id="cd05251">
    <property type="entry name" value="NmrA_like_SDR_a"/>
    <property type="match status" value="1"/>
</dbReference>
<dbReference type="SUPFAM" id="SSF51735">
    <property type="entry name" value="NAD(P)-binding Rossmann-fold domains"/>
    <property type="match status" value="1"/>
</dbReference>
<protein>
    <recommendedName>
        <fullName evidence="3">NmrA-like domain-containing protein</fullName>
    </recommendedName>
</protein>
<dbReference type="PANTHER" id="PTHR42748:SF7">
    <property type="entry name" value="NMRA LIKE REDOX SENSOR 1-RELATED"/>
    <property type="match status" value="1"/>
</dbReference>
<keyword evidence="5" id="KW-1185">Reference proteome</keyword>
<evidence type="ECO:0000313" key="5">
    <source>
        <dbReference type="Proteomes" id="UP001431209"/>
    </source>
</evidence>
<organism evidence="4 5">
    <name type="scientific">Acrasis kona</name>
    <dbReference type="NCBI Taxonomy" id="1008807"/>
    <lineage>
        <taxon>Eukaryota</taxon>
        <taxon>Discoba</taxon>
        <taxon>Heterolobosea</taxon>
        <taxon>Tetramitia</taxon>
        <taxon>Eutetramitia</taxon>
        <taxon>Acrasidae</taxon>
        <taxon>Acrasis</taxon>
    </lineage>
</organism>
<feature type="domain" description="NmrA-like" evidence="3">
    <location>
        <begin position="2"/>
        <end position="243"/>
    </location>
</feature>
<proteinExistence type="inferred from homology"/>
<comment type="caution">
    <text evidence="4">The sequence shown here is derived from an EMBL/GenBank/DDBJ whole genome shotgun (WGS) entry which is preliminary data.</text>
</comment>
<dbReference type="PANTHER" id="PTHR42748">
    <property type="entry name" value="NITROGEN METABOLITE REPRESSION PROTEIN NMRA FAMILY MEMBER"/>
    <property type="match status" value="1"/>
</dbReference>